<dbReference type="Proteomes" id="UP000001307">
    <property type="component" value="Unassembled WGS sequence"/>
</dbReference>
<dbReference type="InParanoid" id="E4XXS6"/>
<reference evidence="4" key="1">
    <citation type="journal article" date="2010" name="Science">
        <title>Plasticity of animal genome architecture unmasked by rapid evolution of a pelagic tunicate.</title>
        <authorList>
            <person name="Denoeud F."/>
            <person name="Henriet S."/>
            <person name="Mungpakdee S."/>
            <person name="Aury J.M."/>
            <person name="Da Silva C."/>
            <person name="Brinkmann H."/>
            <person name="Mikhaleva J."/>
            <person name="Olsen L.C."/>
            <person name="Jubin C."/>
            <person name="Canestro C."/>
            <person name="Bouquet J.M."/>
            <person name="Danks G."/>
            <person name="Poulain J."/>
            <person name="Campsteijn C."/>
            <person name="Adamski M."/>
            <person name="Cross I."/>
            <person name="Yadetie F."/>
            <person name="Muffato M."/>
            <person name="Louis A."/>
            <person name="Butcher S."/>
            <person name="Tsagkogeorga G."/>
            <person name="Konrad A."/>
            <person name="Singh S."/>
            <person name="Jensen M.F."/>
            <person name="Cong E.H."/>
            <person name="Eikeseth-Otteraa H."/>
            <person name="Noel B."/>
            <person name="Anthouard V."/>
            <person name="Porcel B.M."/>
            <person name="Kachouri-Lafond R."/>
            <person name="Nishino A."/>
            <person name="Ugolini M."/>
            <person name="Chourrout P."/>
            <person name="Nishida H."/>
            <person name="Aasland R."/>
            <person name="Huzurbazar S."/>
            <person name="Westhof E."/>
            <person name="Delsuc F."/>
            <person name="Lehrach H."/>
            <person name="Reinhardt R."/>
            <person name="Weissenbach J."/>
            <person name="Roy S.W."/>
            <person name="Artiguenave F."/>
            <person name="Postlethwait J.H."/>
            <person name="Manak J.R."/>
            <person name="Thompson E.M."/>
            <person name="Jaillon O."/>
            <person name="Du Pasquier L."/>
            <person name="Boudinot P."/>
            <person name="Liberles D.A."/>
            <person name="Volff J.N."/>
            <person name="Philippe H."/>
            <person name="Lenhard B."/>
            <person name="Roest Crollius H."/>
            <person name="Wincker P."/>
            <person name="Chourrout D."/>
        </authorList>
    </citation>
    <scope>NUCLEOTIDE SEQUENCE [LARGE SCALE GENOMIC DNA]</scope>
</reference>
<protein>
    <recommendedName>
        <fullName evidence="6">Glutathione peroxidase</fullName>
    </recommendedName>
</protein>
<dbReference type="InterPro" id="IPR000889">
    <property type="entry name" value="Glutathione_peroxidase"/>
</dbReference>
<dbReference type="InterPro" id="IPR036249">
    <property type="entry name" value="Thioredoxin-like_sf"/>
</dbReference>
<proteinExistence type="inferred from homology"/>
<dbReference type="AlphaFoldDB" id="E4XXS6"/>
<organism evidence="4">
    <name type="scientific">Oikopleura dioica</name>
    <name type="common">Tunicate</name>
    <dbReference type="NCBI Taxonomy" id="34765"/>
    <lineage>
        <taxon>Eukaryota</taxon>
        <taxon>Metazoa</taxon>
        <taxon>Chordata</taxon>
        <taxon>Tunicata</taxon>
        <taxon>Appendicularia</taxon>
        <taxon>Copelata</taxon>
        <taxon>Oikopleuridae</taxon>
        <taxon>Oikopleura</taxon>
    </lineage>
</organism>
<dbReference type="Gene3D" id="3.40.30.10">
    <property type="entry name" value="Glutaredoxin"/>
    <property type="match status" value="1"/>
</dbReference>
<dbReference type="OrthoDB" id="446890at2759"/>
<comment type="similarity">
    <text evidence="1">Belongs to the glutathione peroxidase family.</text>
</comment>
<keyword evidence="5" id="KW-1185">Reference proteome</keyword>
<evidence type="ECO:0000256" key="2">
    <source>
        <dbReference type="ARBA" id="ARBA00022559"/>
    </source>
</evidence>
<accession>E4XXS6</accession>
<keyword evidence="3" id="KW-0560">Oxidoreductase</keyword>
<gene>
    <name evidence="4" type="ORF">GSOID_T00007474001</name>
</gene>
<evidence type="ECO:0008006" key="6">
    <source>
        <dbReference type="Google" id="ProtNLM"/>
    </source>
</evidence>
<dbReference type="PANTHER" id="PTHR11592">
    <property type="entry name" value="GLUTATHIONE PEROXIDASE"/>
    <property type="match status" value="1"/>
</dbReference>
<dbReference type="EMBL" id="FN653291">
    <property type="protein sequence ID" value="CBY25160.1"/>
    <property type="molecule type" value="Genomic_DNA"/>
</dbReference>
<evidence type="ECO:0000313" key="5">
    <source>
        <dbReference type="Proteomes" id="UP000001307"/>
    </source>
</evidence>
<dbReference type="PROSITE" id="PS51355">
    <property type="entry name" value="GLUTATHIONE_PEROXID_3"/>
    <property type="match status" value="1"/>
</dbReference>
<sequence>MSHLNEALPTLNTKHFNPFTSLMPTKKKDFASLPSLATNSGKQEPASDEKIAEFVKKYNFQGELFQKIEVNGKNAHPLWAWMKTTSKGKGTLGNDIKWNFTKFVVDRAGQVVDRAATTTSSAKLAPQIEKLLQSPFE</sequence>
<dbReference type="GO" id="GO:0006979">
    <property type="term" value="P:response to oxidative stress"/>
    <property type="evidence" value="ECO:0007669"/>
    <property type="project" value="InterPro"/>
</dbReference>
<name>E4XXS6_OIKDI</name>
<dbReference type="SUPFAM" id="SSF52833">
    <property type="entry name" value="Thioredoxin-like"/>
    <property type="match status" value="1"/>
</dbReference>
<keyword evidence="2" id="KW-0575">Peroxidase</keyword>
<evidence type="ECO:0000256" key="3">
    <source>
        <dbReference type="ARBA" id="ARBA00023002"/>
    </source>
</evidence>
<evidence type="ECO:0000256" key="1">
    <source>
        <dbReference type="ARBA" id="ARBA00006926"/>
    </source>
</evidence>
<evidence type="ECO:0000313" key="4">
    <source>
        <dbReference type="EMBL" id="CBY25160.1"/>
    </source>
</evidence>
<dbReference type="PANTHER" id="PTHR11592:SF78">
    <property type="entry name" value="GLUTATHIONE PEROXIDASE"/>
    <property type="match status" value="1"/>
</dbReference>
<dbReference type="GO" id="GO:0004601">
    <property type="term" value="F:peroxidase activity"/>
    <property type="evidence" value="ECO:0007669"/>
    <property type="project" value="UniProtKB-KW"/>
</dbReference>
<dbReference type="Pfam" id="PF00255">
    <property type="entry name" value="GSHPx"/>
    <property type="match status" value="1"/>
</dbReference>